<dbReference type="PROSITE" id="PS50994">
    <property type="entry name" value="INTEGRASE"/>
    <property type="match status" value="1"/>
</dbReference>
<dbReference type="OrthoDB" id="9803231at2"/>
<accession>A0A3M9XWT8</accession>
<sequence>MGNKRGHISREERFCIEKLLAAGDSYRNIATRLNRGLSTISQEVARCGGRKAYTASSAHKGAKHRQWYKKRSCLKVALDPYLCRRVEADIRGHVSPERISGRLRLEGQPYASPKAIRRFARSRHFESYLYRKGLKRRWRGWGNARQQRFADRIFVDDPRCVRTGYGHWEGDFIVSSASTPVLLVLVERQTKETIIRWIQNRTNERVSRVILGALAGKRVASLAVDNDIAFAQHRDLSSRLGAPVYFARPFRSNDKPLVENTNRWIRWFVPKKTDLRDVTIEQVRHIEEWLNTVPRQCLGFYSSREVTRLYTTCSV</sequence>
<dbReference type="Gene3D" id="3.30.420.10">
    <property type="entry name" value="Ribonuclease H-like superfamily/Ribonuclease H"/>
    <property type="match status" value="1"/>
</dbReference>
<dbReference type="EMBL" id="QWDD01000001">
    <property type="protein sequence ID" value="RNJ51380.1"/>
    <property type="molecule type" value="Genomic_DNA"/>
</dbReference>
<dbReference type="GO" id="GO:0032196">
    <property type="term" value="P:transposition"/>
    <property type="evidence" value="ECO:0007669"/>
    <property type="project" value="TreeGrafter"/>
</dbReference>
<dbReference type="Proteomes" id="UP000268623">
    <property type="component" value="Unassembled WGS sequence"/>
</dbReference>
<dbReference type="InterPro" id="IPR012337">
    <property type="entry name" value="RNaseH-like_sf"/>
</dbReference>
<dbReference type="NCBIfam" id="NF033563">
    <property type="entry name" value="transpos_IS30"/>
    <property type="match status" value="1"/>
</dbReference>
<dbReference type="GO" id="GO:0015074">
    <property type="term" value="P:DNA integration"/>
    <property type="evidence" value="ECO:0007669"/>
    <property type="project" value="InterPro"/>
</dbReference>
<dbReference type="GO" id="GO:0004803">
    <property type="term" value="F:transposase activity"/>
    <property type="evidence" value="ECO:0007669"/>
    <property type="project" value="TreeGrafter"/>
</dbReference>
<proteinExistence type="predicted"/>
<keyword evidence="4" id="KW-1185">Reference proteome</keyword>
<dbReference type="PANTHER" id="PTHR10948">
    <property type="entry name" value="TRANSPOSASE"/>
    <property type="match status" value="1"/>
</dbReference>
<gene>
    <name evidence="3" type="ORF">D1O30_19050</name>
</gene>
<protein>
    <submittedName>
        <fullName evidence="3">IS30 family transposase</fullName>
    </submittedName>
</protein>
<dbReference type="InterPro" id="IPR051917">
    <property type="entry name" value="Transposase-Integrase"/>
</dbReference>
<evidence type="ECO:0000313" key="4">
    <source>
        <dbReference type="Proteomes" id="UP000268623"/>
    </source>
</evidence>
<evidence type="ECO:0000313" key="3">
    <source>
        <dbReference type="EMBL" id="RNJ51380.1"/>
    </source>
</evidence>
<evidence type="ECO:0000256" key="1">
    <source>
        <dbReference type="ARBA" id="ARBA00023172"/>
    </source>
</evidence>
<feature type="domain" description="Integrase catalytic" evidence="2">
    <location>
        <begin position="154"/>
        <end position="311"/>
    </location>
</feature>
<dbReference type="AlphaFoldDB" id="A0A3M9XWT8"/>
<dbReference type="InterPro" id="IPR036397">
    <property type="entry name" value="RNaseH_sf"/>
</dbReference>
<dbReference type="RefSeq" id="WP_123177250.1">
    <property type="nucleotide sequence ID" value="NZ_QWDD01000001.1"/>
</dbReference>
<evidence type="ECO:0000259" key="2">
    <source>
        <dbReference type="PROSITE" id="PS50994"/>
    </source>
</evidence>
<dbReference type="InterPro" id="IPR001584">
    <property type="entry name" value="Integrase_cat-core"/>
</dbReference>
<dbReference type="PANTHER" id="PTHR10948:SF23">
    <property type="entry name" value="TRANSPOSASE INSI FOR INSERTION SEQUENCE ELEMENT IS30A-RELATED"/>
    <property type="match status" value="1"/>
</dbReference>
<dbReference type="InterPro" id="IPR053392">
    <property type="entry name" value="Transposase_IS30-like"/>
</dbReference>
<dbReference type="SUPFAM" id="SSF53098">
    <property type="entry name" value="Ribonuclease H-like"/>
    <property type="match status" value="1"/>
</dbReference>
<keyword evidence="1" id="KW-0233">DNA recombination</keyword>
<dbReference type="GO" id="GO:0003676">
    <property type="term" value="F:nucleic acid binding"/>
    <property type="evidence" value="ECO:0007669"/>
    <property type="project" value="InterPro"/>
</dbReference>
<dbReference type="GO" id="GO:0006310">
    <property type="term" value="P:DNA recombination"/>
    <property type="evidence" value="ECO:0007669"/>
    <property type="project" value="UniProtKB-KW"/>
</dbReference>
<reference evidence="3 4" key="1">
    <citation type="submission" date="2018-08" db="EMBL/GenBank/DDBJ databases">
        <title>Genome sequence of Methylocystis hirsuta CSC1, a methanotroph able to accumulate PHAs.</title>
        <authorList>
            <person name="Bordel S."/>
            <person name="Rodriguez E."/>
            <person name="Gancedo J."/>
            <person name="Munoz R."/>
        </authorList>
    </citation>
    <scope>NUCLEOTIDE SEQUENCE [LARGE SCALE GENOMIC DNA]</scope>
    <source>
        <strain evidence="3 4">CSC1</strain>
    </source>
</reference>
<dbReference type="Pfam" id="PF13936">
    <property type="entry name" value="HTH_38"/>
    <property type="match status" value="1"/>
</dbReference>
<dbReference type="GO" id="GO:0005829">
    <property type="term" value="C:cytosol"/>
    <property type="evidence" value="ECO:0007669"/>
    <property type="project" value="TreeGrafter"/>
</dbReference>
<name>A0A3M9XWT8_9HYPH</name>
<organism evidence="3 4">
    <name type="scientific">Methylocystis hirsuta</name>
    <dbReference type="NCBI Taxonomy" id="369798"/>
    <lineage>
        <taxon>Bacteria</taxon>
        <taxon>Pseudomonadati</taxon>
        <taxon>Pseudomonadota</taxon>
        <taxon>Alphaproteobacteria</taxon>
        <taxon>Hyphomicrobiales</taxon>
        <taxon>Methylocystaceae</taxon>
        <taxon>Methylocystis</taxon>
    </lineage>
</organism>
<dbReference type="InterPro" id="IPR025246">
    <property type="entry name" value="IS30-like_HTH"/>
</dbReference>
<comment type="caution">
    <text evidence="3">The sequence shown here is derived from an EMBL/GenBank/DDBJ whole genome shotgun (WGS) entry which is preliminary data.</text>
</comment>